<comment type="caution">
    <text evidence="1">The sequence shown here is derived from an EMBL/GenBank/DDBJ whole genome shotgun (WGS) entry which is preliminary data.</text>
</comment>
<reference evidence="1 2" key="1">
    <citation type="submission" date="2023-11" db="EMBL/GenBank/DDBJ databases">
        <title>Lentzea sokolovensis, sp. nov., Lentzea kristufkii, sp. nov., and Lentzea miocenensis, sp. nov., rare actinobacteria from Sokolov Coal Basin, Miocene lacustrine sediment, Czech Republic.</title>
        <authorList>
            <person name="Lara A."/>
            <person name="Kotroba L."/>
            <person name="Nouioui I."/>
            <person name="Neumann-Schaal M."/>
            <person name="Mast Y."/>
            <person name="Chronakova A."/>
        </authorList>
    </citation>
    <scope>NUCLEOTIDE SEQUENCE [LARGE SCALE GENOMIC DNA]</scope>
    <source>
        <strain evidence="1 2">BCCO 10_0061</strain>
    </source>
</reference>
<accession>A0ABU4URZ3</accession>
<dbReference type="RefSeq" id="WP_319974554.1">
    <property type="nucleotide sequence ID" value="NZ_JAXAVU010000004.1"/>
</dbReference>
<proteinExistence type="predicted"/>
<organism evidence="1 2">
    <name type="scientific">Lentzea sokolovensis</name>
    <dbReference type="NCBI Taxonomy" id="3095429"/>
    <lineage>
        <taxon>Bacteria</taxon>
        <taxon>Bacillati</taxon>
        <taxon>Actinomycetota</taxon>
        <taxon>Actinomycetes</taxon>
        <taxon>Pseudonocardiales</taxon>
        <taxon>Pseudonocardiaceae</taxon>
        <taxon>Lentzea</taxon>
    </lineage>
</organism>
<keyword evidence="2" id="KW-1185">Reference proteome</keyword>
<dbReference type="EMBL" id="JAXAVU010000004">
    <property type="protein sequence ID" value="MDX8142258.1"/>
    <property type="molecule type" value="Genomic_DNA"/>
</dbReference>
<evidence type="ECO:0000313" key="2">
    <source>
        <dbReference type="Proteomes" id="UP001285352"/>
    </source>
</evidence>
<protein>
    <submittedName>
        <fullName evidence="1">MSMEG_6728 family protein</fullName>
    </submittedName>
</protein>
<dbReference type="NCBIfam" id="NF038085">
    <property type="entry name" value="MSMEG_6728_fam"/>
    <property type="match status" value="1"/>
</dbReference>
<dbReference type="Pfam" id="PF03013">
    <property type="entry name" value="Pyr_excise"/>
    <property type="match status" value="1"/>
</dbReference>
<sequence length="166" mass="19287">MQTFLPYPDFAESARVLDRSRLGKQRVETIQVQRGLVVPGYGWRHHPAVRMWAGHEEALVRYGLEVCAAWRELGFPDTREEMMRSDLAHARNVVVVRTQRELAEAGDLPGWLGDDDFHRSHRSALVRKFPAHYRRFFPDVPDDLPYVWPPMLTRTVNPSSSRHIDT</sequence>
<name>A0ABU4URZ3_9PSEU</name>
<dbReference type="Proteomes" id="UP001285352">
    <property type="component" value="Unassembled WGS sequence"/>
</dbReference>
<gene>
    <name evidence="1" type="ORF">SK854_09055</name>
</gene>
<evidence type="ECO:0000313" key="1">
    <source>
        <dbReference type="EMBL" id="MDX8142258.1"/>
    </source>
</evidence>
<dbReference type="InterPro" id="IPR004260">
    <property type="entry name" value="Pyr-dimer_DNA_glycosylase"/>
</dbReference>
<reference evidence="1 2" key="2">
    <citation type="submission" date="2023-11" db="EMBL/GenBank/DDBJ databases">
        <authorList>
            <person name="Lara A.C."/>
            <person name="Chronakova A."/>
        </authorList>
    </citation>
    <scope>NUCLEOTIDE SEQUENCE [LARGE SCALE GENOMIC DNA]</scope>
    <source>
        <strain evidence="1 2">BCCO 10_0061</strain>
    </source>
</reference>